<name>A0A7R8AJD0_9EURO</name>
<keyword evidence="1" id="KW-0472">Membrane</keyword>
<sequence length="110" mass="12088">MSWSTEAIVAFITLLVTLPPSALVVWTYLKRRLRGRSLLVPNSPAAISNNFFFSSFSRNFTFSYTGNPNALLESGIYNLGTSSVPIVHNHPLGGMIAPESPLHSLPLRQD</sequence>
<dbReference type="RefSeq" id="XP_041553818.1">
    <property type="nucleotide sequence ID" value="XM_041700877.1"/>
</dbReference>
<keyword evidence="3" id="KW-1185">Reference proteome</keyword>
<dbReference type="KEGG" id="apuu:APUU_22056S"/>
<proteinExistence type="predicted"/>
<dbReference type="AlphaFoldDB" id="A0A7R8AJD0"/>
<protein>
    <submittedName>
        <fullName evidence="2">Uncharacterized protein</fullName>
    </submittedName>
</protein>
<dbReference type="Proteomes" id="UP000654913">
    <property type="component" value="Chromosome 2"/>
</dbReference>
<evidence type="ECO:0000313" key="2">
    <source>
        <dbReference type="EMBL" id="BCS21624.1"/>
    </source>
</evidence>
<dbReference type="GeneID" id="64971629"/>
<reference evidence="2" key="1">
    <citation type="submission" date="2021-01" db="EMBL/GenBank/DDBJ databases">
        <authorList>
            <consortium name="Aspergillus puulaauensis MK2 genome sequencing consortium"/>
            <person name="Kazuki M."/>
            <person name="Futagami T."/>
        </authorList>
    </citation>
    <scope>NUCLEOTIDE SEQUENCE</scope>
    <source>
        <strain evidence="2">MK2</strain>
    </source>
</reference>
<accession>A0A7R8AJD0</accession>
<evidence type="ECO:0000256" key="1">
    <source>
        <dbReference type="SAM" id="Phobius"/>
    </source>
</evidence>
<organism evidence="2 3">
    <name type="scientific">Aspergillus puulaauensis</name>
    <dbReference type="NCBI Taxonomy" id="1220207"/>
    <lineage>
        <taxon>Eukaryota</taxon>
        <taxon>Fungi</taxon>
        <taxon>Dikarya</taxon>
        <taxon>Ascomycota</taxon>
        <taxon>Pezizomycotina</taxon>
        <taxon>Eurotiomycetes</taxon>
        <taxon>Eurotiomycetidae</taxon>
        <taxon>Eurotiales</taxon>
        <taxon>Aspergillaceae</taxon>
        <taxon>Aspergillus</taxon>
    </lineage>
</organism>
<gene>
    <name evidence="2" type="ORF">APUU_22056S</name>
</gene>
<dbReference type="OrthoDB" id="4505444at2759"/>
<evidence type="ECO:0000313" key="3">
    <source>
        <dbReference type="Proteomes" id="UP000654913"/>
    </source>
</evidence>
<dbReference type="EMBL" id="AP024444">
    <property type="protein sequence ID" value="BCS21624.1"/>
    <property type="molecule type" value="Genomic_DNA"/>
</dbReference>
<keyword evidence="1" id="KW-0812">Transmembrane</keyword>
<feature type="transmembrane region" description="Helical" evidence="1">
    <location>
        <begin position="6"/>
        <end position="29"/>
    </location>
</feature>
<reference evidence="2" key="2">
    <citation type="submission" date="2021-02" db="EMBL/GenBank/DDBJ databases">
        <title>Aspergillus puulaauensis MK2 genome sequence.</title>
        <authorList>
            <person name="Futagami T."/>
            <person name="Mori K."/>
            <person name="Kadooka C."/>
            <person name="Tanaka T."/>
        </authorList>
    </citation>
    <scope>NUCLEOTIDE SEQUENCE</scope>
    <source>
        <strain evidence="2">MK2</strain>
    </source>
</reference>
<keyword evidence="1" id="KW-1133">Transmembrane helix</keyword>